<comment type="caution">
    <text evidence="2">The sequence shown here is derived from an EMBL/GenBank/DDBJ whole genome shotgun (WGS) entry which is preliminary data.</text>
</comment>
<feature type="non-terminal residue" evidence="2">
    <location>
        <position position="398"/>
    </location>
</feature>
<dbReference type="Proteomes" id="UP001292079">
    <property type="component" value="Unassembled WGS sequence"/>
</dbReference>
<name>A0AAE2D0W1_SCHME</name>
<dbReference type="EMBL" id="JALJAT010000716">
    <property type="protein sequence ID" value="KAK4467243.1"/>
    <property type="molecule type" value="Genomic_DNA"/>
</dbReference>
<accession>A0AAE2D0W1</accession>
<reference evidence="2" key="1">
    <citation type="submission" date="2022-04" db="EMBL/GenBank/DDBJ databases">
        <authorList>
            <person name="Xu L."/>
            <person name="Lv Z."/>
        </authorList>
    </citation>
    <scope>NUCLEOTIDE SEQUENCE</scope>
    <source>
        <strain evidence="2">LV_2022a</strain>
    </source>
</reference>
<organism evidence="2 3">
    <name type="scientific">Schistosoma mekongi</name>
    <name type="common">Parasitic worm</name>
    <dbReference type="NCBI Taxonomy" id="38744"/>
    <lineage>
        <taxon>Eukaryota</taxon>
        <taxon>Metazoa</taxon>
        <taxon>Spiralia</taxon>
        <taxon>Lophotrochozoa</taxon>
        <taxon>Platyhelminthes</taxon>
        <taxon>Trematoda</taxon>
        <taxon>Digenea</taxon>
        <taxon>Strigeidida</taxon>
        <taxon>Schistosomatoidea</taxon>
        <taxon>Schistosomatidae</taxon>
        <taxon>Schistosoma</taxon>
    </lineage>
</organism>
<reference evidence="2" key="2">
    <citation type="journal article" date="2023" name="Infect Dis Poverty">
        <title>Chromosome-scale genome of the human blood fluke Schistosoma mekongi and its implications for public health.</title>
        <authorList>
            <person name="Zhou M."/>
            <person name="Xu L."/>
            <person name="Xu D."/>
            <person name="Chen W."/>
            <person name="Khan J."/>
            <person name="Hu Y."/>
            <person name="Huang H."/>
            <person name="Wei H."/>
            <person name="Zhang Y."/>
            <person name="Chusongsang P."/>
            <person name="Tanasarnprasert K."/>
            <person name="Hu X."/>
            <person name="Limpanont Y."/>
            <person name="Lv Z."/>
        </authorList>
    </citation>
    <scope>NUCLEOTIDE SEQUENCE</scope>
    <source>
        <strain evidence="2">LV_2022a</strain>
    </source>
</reference>
<proteinExistence type="predicted"/>
<protein>
    <submittedName>
        <fullName evidence="2">Uncharacterized protein</fullName>
    </submittedName>
</protein>
<keyword evidence="3" id="KW-1185">Reference proteome</keyword>
<feature type="compositionally biased region" description="Acidic residues" evidence="1">
    <location>
        <begin position="97"/>
        <end position="121"/>
    </location>
</feature>
<dbReference type="AlphaFoldDB" id="A0AAE2D0W1"/>
<evidence type="ECO:0000313" key="3">
    <source>
        <dbReference type="Proteomes" id="UP001292079"/>
    </source>
</evidence>
<gene>
    <name evidence="2" type="ORF">MN116_009055</name>
</gene>
<evidence type="ECO:0000256" key="1">
    <source>
        <dbReference type="SAM" id="MobiDB-lite"/>
    </source>
</evidence>
<evidence type="ECO:0000313" key="2">
    <source>
        <dbReference type="EMBL" id="KAK4467243.1"/>
    </source>
</evidence>
<sequence length="398" mass="44771">PLMHSKHFPSYDINSHFINPEHYPYAHLLTDDNNTITNPTDLQDLITNLQNYTQNISGADESYIINDYHDRNDYVGNHDSGDDVSVDKNSGRTVTDNDNDAIDDGDMGRDNEDDGMEDDDDQERKIQLGLQEAENSERIELQGAMLRRLRKLSTSIPCHLPGANNATPTYLDKHSDAKTLKHGFSQINSQTPSCWNTEDLPDSIGEKSIISSNGYNHKSDLLISSEDMGDFLSHVAIEEEAVDPDLDLDFDSVMHESSSGGMRSSAESPIQMNTLTGINLVDENIELMDRNLLTSNEMNSNIDDDVLSPPLNSLTTTTENTICNPVNIHLSYPSPILEEKEDEVDEEYENKDYIHHHYPHEYTDKIDVNDEVDEPRVATMITSISPTTKKTTEIRKSP</sequence>
<feature type="region of interest" description="Disordered" evidence="1">
    <location>
        <begin position="74"/>
        <end position="123"/>
    </location>
</feature>
<feature type="compositionally biased region" description="Basic and acidic residues" evidence="1">
    <location>
        <begin position="79"/>
        <end position="90"/>
    </location>
</feature>